<dbReference type="HAMAP" id="MF_00921">
    <property type="entry name" value="PDRP"/>
    <property type="match status" value="1"/>
</dbReference>
<comment type="catalytic activity">
    <reaction evidence="5">
        <text>N(tele)-phospho-L-histidyl/O-phospho-L-threonyl-[pyruvate, phosphate dikinase] + phosphate + H(+) = N(tele)-phospho-L-histidyl/L-threonyl-[pyruvate, phosphate dikinase] + diphosphate</text>
        <dbReference type="Rhea" id="RHEA:43696"/>
        <dbReference type="Rhea" id="RHEA-COMP:10650"/>
        <dbReference type="Rhea" id="RHEA-COMP:10651"/>
        <dbReference type="ChEBI" id="CHEBI:15378"/>
        <dbReference type="ChEBI" id="CHEBI:30013"/>
        <dbReference type="ChEBI" id="CHEBI:33019"/>
        <dbReference type="ChEBI" id="CHEBI:43474"/>
        <dbReference type="ChEBI" id="CHEBI:61977"/>
        <dbReference type="ChEBI" id="CHEBI:83586"/>
        <dbReference type="EC" id="2.7.4.27"/>
    </reaction>
</comment>
<dbReference type="GO" id="GO:0005524">
    <property type="term" value="F:ATP binding"/>
    <property type="evidence" value="ECO:0007669"/>
    <property type="project" value="InterPro"/>
</dbReference>
<dbReference type="Pfam" id="PF03618">
    <property type="entry name" value="Kinase-PPPase"/>
    <property type="match status" value="1"/>
</dbReference>
<evidence type="ECO:0000313" key="6">
    <source>
        <dbReference type="EMBL" id="MSU90675.1"/>
    </source>
</evidence>
<accession>A0A6L5Z3M7</accession>
<keyword evidence="3 5" id="KW-0547">Nucleotide-binding</keyword>
<dbReference type="RefSeq" id="WP_154447161.1">
    <property type="nucleotide sequence ID" value="NZ_WIND01000011.1"/>
</dbReference>
<keyword evidence="4 5" id="KW-0418">Kinase</keyword>
<evidence type="ECO:0000256" key="2">
    <source>
        <dbReference type="ARBA" id="ARBA00022679"/>
    </source>
</evidence>
<comment type="catalytic activity">
    <reaction evidence="5">
        <text>N(tele)-phospho-L-histidyl/L-threonyl-[pyruvate, phosphate dikinase] + ADP = N(tele)-phospho-L-histidyl/O-phospho-L-threonyl-[pyruvate, phosphate dikinase] + AMP + H(+)</text>
        <dbReference type="Rhea" id="RHEA:43692"/>
        <dbReference type="Rhea" id="RHEA-COMP:10650"/>
        <dbReference type="Rhea" id="RHEA-COMP:10651"/>
        <dbReference type="ChEBI" id="CHEBI:15378"/>
        <dbReference type="ChEBI" id="CHEBI:30013"/>
        <dbReference type="ChEBI" id="CHEBI:61977"/>
        <dbReference type="ChEBI" id="CHEBI:83586"/>
        <dbReference type="ChEBI" id="CHEBI:456215"/>
        <dbReference type="ChEBI" id="CHEBI:456216"/>
        <dbReference type="EC" id="2.7.11.32"/>
    </reaction>
</comment>
<organism evidence="6 7">
    <name type="scientific">Halovulum marinum</name>
    <dbReference type="NCBI Taxonomy" id="2662447"/>
    <lineage>
        <taxon>Bacteria</taxon>
        <taxon>Pseudomonadati</taxon>
        <taxon>Pseudomonadota</taxon>
        <taxon>Alphaproteobacteria</taxon>
        <taxon>Rhodobacterales</taxon>
        <taxon>Paracoccaceae</taxon>
        <taxon>Halovulum</taxon>
    </lineage>
</organism>
<feature type="binding site" evidence="5">
    <location>
        <begin position="153"/>
        <end position="160"/>
    </location>
    <ligand>
        <name>ADP</name>
        <dbReference type="ChEBI" id="CHEBI:456216"/>
    </ligand>
</feature>
<dbReference type="EMBL" id="WIND01000011">
    <property type="protein sequence ID" value="MSU90675.1"/>
    <property type="molecule type" value="Genomic_DNA"/>
</dbReference>
<keyword evidence="6" id="KW-0670">Pyruvate</keyword>
<keyword evidence="7" id="KW-1185">Reference proteome</keyword>
<sequence length="274" mass="29877">MTKPAERISILLVSDSTGETVSAAVRAAISQFGCVEPHLDLYPFVRSRADLDRIGPEVRARASLLAFTVVDPDLKQAVVELGQAAAIPCVPLLDPLFDGIARVLGVAPSIRPGRQYQVDTEYLDRITAIDYAISHDDGVTEDYLLSADVILVGVSRTSKTPTCIYLAYQGIKAANVPLVPAQDPPQELMTALRAGVPVVGLIASAARLAQVRQTRLRALGQPASRDYSERERIEEELVAARLFFDRYQVPVIDVTRRSIEETAASVRQMIGARR</sequence>
<reference evidence="6 7" key="1">
    <citation type="submission" date="2019-10" db="EMBL/GenBank/DDBJ databases">
        <title>Cognatihalovulum marinum gen. nov. sp. nov., a new member of the family Rhodobacteraceae isolated from deep seawater of the Northwest Indian Ocean.</title>
        <authorList>
            <person name="Ruan C."/>
            <person name="Wang J."/>
            <person name="Zheng X."/>
            <person name="Song L."/>
            <person name="Zhu Y."/>
            <person name="Huang Y."/>
            <person name="Lu Z."/>
            <person name="Du W."/>
            <person name="Huang L."/>
            <person name="Dai X."/>
        </authorList>
    </citation>
    <scope>NUCLEOTIDE SEQUENCE [LARGE SCALE GENOMIC DNA]</scope>
    <source>
        <strain evidence="6 7">2CG4</strain>
    </source>
</reference>
<dbReference type="GO" id="GO:0043531">
    <property type="term" value="F:ADP binding"/>
    <property type="evidence" value="ECO:0007669"/>
    <property type="project" value="UniProtKB-UniRule"/>
</dbReference>
<proteinExistence type="inferred from homology"/>
<dbReference type="EC" id="2.7.4.27" evidence="5"/>
<dbReference type="AlphaFoldDB" id="A0A6L5Z3M7"/>
<dbReference type="EC" id="2.7.11.32" evidence="5"/>
<keyword evidence="1 5" id="KW-0723">Serine/threonine-protein kinase</keyword>
<dbReference type="PANTHER" id="PTHR31756:SF3">
    <property type="entry name" value="PYRUVATE, PHOSPHATE DIKINASE REGULATORY PROTEIN 1, CHLOROPLASTIC"/>
    <property type="match status" value="1"/>
</dbReference>
<name>A0A6L5Z3M7_9RHOB</name>
<dbReference type="GO" id="GO:0016776">
    <property type="term" value="F:phosphotransferase activity, phosphate group as acceptor"/>
    <property type="evidence" value="ECO:0007669"/>
    <property type="project" value="UniProtKB-UniRule"/>
</dbReference>
<dbReference type="Proteomes" id="UP000474957">
    <property type="component" value="Unassembled WGS sequence"/>
</dbReference>
<comment type="caution">
    <text evidence="6">The sequence shown here is derived from an EMBL/GenBank/DDBJ whole genome shotgun (WGS) entry which is preliminary data.</text>
</comment>
<protein>
    <recommendedName>
        <fullName evidence="5">Putative pyruvate, phosphate dikinase regulatory protein</fullName>
        <shortName evidence="5">PPDK regulatory protein</shortName>
        <ecNumber evidence="5">2.7.11.32</ecNumber>
        <ecNumber evidence="5">2.7.4.27</ecNumber>
    </recommendedName>
</protein>
<keyword evidence="2 5" id="KW-0808">Transferase</keyword>
<gene>
    <name evidence="6" type="primary">ppsR</name>
    <name evidence="6" type="ORF">GE300_13800</name>
</gene>
<comment type="similarity">
    <text evidence="5">Belongs to the pyruvate, phosphate/water dikinase regulatory protein family. PDRP subfamily.</text>
</comment>
<evidence type="ECO:0000256" key="1">
    <source>
        <dbReference type="ARBA" id="ARBA00022527"/>
    </source>
</evidence>
<dbReference type="InterPro" id="IPR026565">
    <property type="entry name" value="PPDK_reg"/>
</dbReference>
<dbReference type="PANTHER" id="PTHR31756">
    <property type="entry name" value="PYRUVATE, PHOSPHATE DIKINASE REGULATORY PROTEIN 1, CHLOROPLASTIC"/>
    <property type="match status" value="1"/>
</dbReference>
<evidence type="ECO:0000256" key="3">
    <source>
        <dbReference type="ARBA" id="ARBA00022741"/>
    </source>
</evidence>
<evidence type="ECO:0000256" key="4">
    <source>
        <dbReference type="ARBA" id="ARBA00022777"/>
    </source>
</evidence>
<evidence type="ECO:0000313" key="7">
    <source>
        <dbReference type="Proteomes" id="UP000474957"/>
    </source>
</evidence>
<dbReference type="GO" id="GO:0004674">
    <property type="term" value="F:protein serine/threonine kinase activity"/>
    <property type="evidence" value="ECO:0007669"/>
    <property type="project" value="UniProtKB-UniRule"/>
</dbReference>
<dbReference type="NCBIfam" id="NF003742">
    <property type="entry name" value="PRK05339.1"/>
    <property type="match status" value="1"/>
</dbReference>
<dbReference type="InterPro" id="IPR005177">
    <property type="entry name" value="Kinase-pyrophosphorylase"/>
</dbReference>
<comment type="function">
    <text evidence="5">Bifunctional serine/threonine kinase and phosphorylase involved in the regulation of the pyruvate, phosphate dikinase (PPDK) by catalyzing its phosphorylation/dephosphorylation.</text>
</comment>
<evidence type="ECO:0000256" key="5">
    <source>
        <dbReference type="HAMAP-Rule" id="MF_00921"/>
    </source>
</evidence>